<dbReference type="CDD" id="cd22157">
    <property type="entry name" value="F-box_AtFBW1-like"/>
    <property type="match status" value="1"/>
</dbReference>
<dbReference type="PROSITE" id="PS50181">
    <property type="entry name" value="FBOX"/>
    <property type="match status" value="1"/>
</dbReference>
<dbReference type="Gene3D" id="1.20.1280.50">
    <property type="match status" value="1"/>
</dbReference>
<evidence type="ECO:0000313" key="4">
    <source>
        <dbReference type="Proteomes" id="UP000823749"/>
    </source>
</evidence>
<gene>
    <name evidence="3" type="ORF">RHGRI_009903</name>
</gene>
<dbReference type="InterPro" id="IPR036047">
    <property type="entry name" value="F-box-like_dom_sf"/>
</dbReference>
<organism evidence="3 4">
    <name type="scientific">Rhododendron griersonianum</name>
    <dbReference type="NCBI Taxonomy" id="479676"/>
    <lineage>
        <taxon>Eukaryota</taxon>
        <taxon>Viridiplantae</taxon>
        <taxon>Streptophyta</taxon>
        <taxon>Embryophyta</taxon>
        <taxon>Tracheophyta</taxon>
        <taxon>Spermatophyta</taxon>
        <taxon>Magnoliopsida</taxon>
        <taxon>eudicotyledons</taxon>
        <taxon>Gunneridae</taxon>
        <taxon>Pentapetalae</taxon>
        <taxon>asterids</taxon>
        <taxon>Ericales</taxon>
        <taxon>Ericaceae</taxon>
        <taxon>Ericoideae</taxon>
        <taxon>Rhodoreae</taxon>
        <taxon>Rhododendron</taxon>
    </lineage>
</organism>
<feature type="domain" description="F-box" evidence="2">
    <location>
        <begin position="35"/>
        <end position="80"/>
    </location>
</feature>
<protein>
    <recommendedName>
        <fullName evidence="2">F-box domain-containing protein</fullName>
    </recommendedName>
</protein>
<proteinExistence type="predicted"/>
<dbReference type="InterPro" id="IPR017451">
    <property type="entry name" value="F-box-assoc_interact_dom"/>
</dbReference>
<name>A0AAV6KGS5_9ERIC</name>
<reference evidence="3" key="1">
    <citation type="submission" date="2020-08" db="EMBL/GenBank/DDBJ databases">
        <title>Plant Genome Project.</title>
        <authorList>
            <person name="Zhang R.-G."/>
        </authorList>
    </citation>
    <scope>NUCLEOTIDE SEQUENCE</scope>
    <source>
        <strain evidence="3">WSP0</strain>
        <tissue evidence="3">Leaf</tissue>
    </source>
</reference>
<dbReference type="InterPro" id="IPR050796">
    <property type="entry name" value="SCF_F-box_component"/>
</dbReference>
<sequence>MVDEEDSMRGSKRNETQNTVALPKKKTRRSKKNAAAPMSELPNHIMSDILSRLPLKSIFRCKRVCKAWRNVILEPYFAELHLSRSPLSLIFYRNGNSNNNNDDNSSSSSSSSHFEIFQLHDPPISGYRIARMKFSTEIYFPHMDIRVVASCNGLVLLSNHPSRDLVIVCNPLRAQRFILPKPQRLAVPYSRSDIGFGHSLATGQYKVLRYIRTYTPPISMEFDIYTLGIDNEWRSLRYTAKPPYDSPTLVFLNGALHWIGNEKTLTIFYFDIEKEQFGSFPLPSHIGDHCKVLAVVDNQLYIHNRYSYGGLQFWAMKDYGDFGSWTLEWDIEASITRGFDPICKPLKMLRDGSLLMMCNSFCPRKQVIKITLASYNPQTRVLKEIKHRGILLWGASVADVYYKHKSPEILDRMWEHMMSQSSGCAAHKQLHVHRNPNDPSGEECRSFSDLSSGCAAHKQLHVHRNPNDPSGEECLVKLKMLPGITEGDRLYMFGAMILFKCDTRKEFMGLASDEIRLAWLKEKMR</sequence>
<dbReference type="SMART" id="SM00256">
    <property type="entry name" value="FBOX"/>
    <property type="match status" value="1"/>
</dbReference>
<dbReference type="PANTHER" id="PTHR31672">
    <property type="entry name" value="BNACNNG10540D PROTEIN"/>
    <property type="match status" value="1"/>
</dbReference>
<feature type="compositionally biased region" description="Basic residues" evidence="1">
    <location>
        <begin position="23"/>
        <end position="32"/>
    </location>
</feature>
<evidence type="ECO:0000256" key="1">
    <source>
        <dbReference type="SAM" id="MobiDB-lite"/>
    </source>
</evidence>
<evidence type="ECO:0000259" key="2">
    <source>
        <dbReference type="PROSITE" id="PS50181"/>
    </source>
</evidence>
<dbReference type="SUPFAM" id="SSF81383">
    <property type="entry name" value="F-box domain"/>
    <property type="match status" value="1"/>
</dbReference>
<evidence type="ECO:0000313" key="3">
    <source>
        <dbReference type="EMBL" id="KAG5551636.1"/>
    </source>
</evidence>
<dbReference type="NCBIfam" id="TIGR01640">
    <property type="entry name" value="F_box_assoc_1"/>
    <property type="match status" value="1"/>
</dbReference>
<dbReference type="Proteomes" id="UP000823749">
    <property type="component" value="Chromosome 4"/>
</dbReference>
<dbReference type="AlphaFoldDB" id="A0AAV6KGS5"/>
<dbReference type="PANTHER" id="PTHR31672:SF13">
    <property type="entry name" value="F-BOX PROTEIN CPR30-LIKE"/>
    <property type="match status" value="1"/>
</dbReference>
<keyword evidence="4" id="KW-1185">Reference proteome</keyword>
<dbReference type="InterPro" id="IPR001810">
    <property type="entry name" value="F-box_dom"/>
</dbReference>
<comment type="caution">
    <text evidence="3">The sequence shown here is derived from an EMBL/GenBank/DDBJ whole genome shotgun (WGS) entry which is preliminary data.</text>
</comment>
<dbReference type="EMBL" id="JACTNZ010000004">
    <property type="protein sequence ID" value="KAG5551636.1"/>
    <property type="molecule type" value="Genomic_DNA"/>
</dbReference>
<dbReference type="Pfam" id="PF00646">
    <property type="entry name" value="F-box"/>
    <property type="match status" value="1"/>
</dbReference>
<dbReference type="InterPro" id="IPR006527">
    <property type="entry name" value="F-box-assoc_dom_typ1"/>
</dbReference>
<dbReference type="Pfam" id="PF07734">
    <property type="entry name" value="FBA_1"/>
    <property type="match status" value="1"/>
</dbReference>
<accession>A0AAV6KGS5</accession>
<feature type="region of interest" description="Disordered" evidence="1">
    <location>
        <begin position="1"/>
        <end position="38"/>
    </location>
</feature>